<protein>
    <recommendedName>
        <fullName evidence="3">Carrier domain-containing protein</fullName>
    </recommendedName>
</protein>
<evidence type="ECO:0000313" key="2">
    <source>
        <dbReference type="Proteomes" id="UP000007039"/>
    </source>
</evidence>
<evidence type="ECO:0000313" key="1">
    <source>
        <dbReference type="EMBL" id="ADR18630.1"/>
    </source>
</evidence>
<dbReference type="Proteomes" id="UP000007039">
    <property type="component" value="Chromosome"/>
</dbReference>
<dbReference type="EMBL" id="CP002347">
    <property type="protein sequence ID" value="ADR18630.1"/>
    <property type="molecule type" value="Genomic_DNA"/>
</dbReference>
<reference evidence="1 2" key="2">
    <citation type="journal article" date="2011" name="Stand. Genomic Sci.">
        <title>Complete genome sequence of Calditerrivibrio nitroreducens type strain (Yu37-1).</title>
        <authorList>
            <person name="Pitluck S."/>
            <person name="Sikorski J."/>
            <person name="Zeytun A."/>
            <person name="Lapidus A."/>
            <person name="Nolan M."/>
            <person name="Lucas S."/>
            <person name="Hammon N."/>
            <person name="Deshpande S."/>
            <person name="Cheng J.F."/>
            <person name="Tapia R."/>
            <person name="Han C."/>
            <person name="Goodwin L."/>
            <person name="Liolios K."/>
            <person name="Pagani I."/>
            <person name="Ivanova N."/>
            <person name="Mavromatis K."/>
            <person name="Pati A."/>
            <person name="Chen A."/>
            <person name="Palaniappan K."/>
            <person name="Hauser L."/>
            <person name="Chang Y.J."/>
            <person name="Jeffries C.D."/>
            <person name="Detter J.C."/>
            <person name="Brambilla E."/>
            <person name="Djao O.D."/>
            <person name="Rohde M."/>
            <person name="Spring S."/>
            <person name="Goker M."/>
            <person name="Woyke T."/>
            <person name="Bristow J."/>
            <person name="Eisen J.A."/>
            <person name="Markowitz V."/>
            <person name="Hugenholtz P."/>
            <person name="Kyrpides N.C."/>
            <person name="Klenk H.P."/>
            <person name="Land M."/>
        </authorList>
    </citation>
    <scope>NUCLEOTIDE SEQUENCE [LARGE SCALE GENOMIC DNA]</scope>
    <source>
        <strain evidence="2">DSM 19672 / NBRC 101217 / Yu37-1</strain>
    </source>
</reference>
<dbReference type="InterPro" id="IPR036736">
    <property type="entry name" value="ACP-like_sf"/>
</dbReference>
<dbReference type="AlphaFoldDB" id="E4TGE9"/>
<gene>
    <name evidence="1" type="ordered locus">Calni_0719</name>
</gene>
<dbReference type="SUPFAM" id="SSF47336">
    <property type="entry name" value="ACP-like"/>
    <property type="match status" value="1"/>
</dbReference>
<keyword evidence="2" id="KW-1185">Reference proteome</keyword>
<dbReference type="STRING" id="768670.Calni_0719"/>
<dbReference type="OrthoDB" id="2053285at2"/>
<dbReference type="HOGENOM" id="CLU_2492001_0_0_0"/>
<organism evidence="1 2">
    <name type="scientific">Calditerrivibrio nitroreducens (strain DSM 19672 / NBRC 101217 / Yu37-1)</name>
    <dbReference type="NCBI Taxonomy" id="768670"/>
    <lineage>
        <taxon>Bacteria</taxon>
        <taxon>Pseudomonadati</taxon>
        <taxon>Deferribacterota</taxon>
        <taxon>Deferribacteres</taxon>
        <taxon>Deferribacterales</taxon>
        <taxon>Calditerrivibrionaceae</taxon>
    </lineage>
</organism>
<reference key="1">
    <citation type="submission" date="2010-11" db="EMBL/GenBank/DDBJ databases">
        <title>The complete genome of chromosome of Calditerrivibrio nitroreducens DSM 19672.</title>
        <authorList>
            <consortium name="US DOE Joint Genome Institute (JGI-PGF)"/>
            <person name="Lucas S."/>
            <person name="Copeland A."/>
            <person name="Lapidus A."/>
            <person name="Bruce D."/>
            <person name="Goodwin L."/>
            <person name="Pitluck S."/>
            <person name="Kyrpides N."/>
            <person name="Mavromatis K."/>
            <person name="Ivanova N."/>
            <person name="Mikhailova N."/>
            <person name="Zeytun A."/>
            <person name="Brettin T."/>
            <person name="Detter J.C."/>
            <person name="Tapia R."/>
            <person name="Han C."/>
            <person name="Land M."/>
            <person name="Hauser L."/>
            <person name="Markowitz V."/>
            <person name="Cheng J.-F."/>
            <person name="Hugenholtz P."/>
            <person name="Woyke T."/>
            <person name="Wu D."/>
            <person name="Spring S."/>
            <person name="Schroeder M."/>
            <person name="Brambilla E."/>
            <person name="Klenk H.-P."/>
            <person name="Eisen J.A."/>
        </authorList>
    </citation>
    <scope>NUCLEOTIDE SEQUENCE [LARGE SCALE GENOMIC DNA]</scope>
    <source>
        <strain>DSM 19672</strain>
    </source>
</reference>
<dbReference type="eggNOG" id="COG0236">
    <property type="taxonomic scope" value="Bacteria"/>
</dbReference>
<sequence length="86" mass="10173">MSKYEVAKDICDFLSIEYGDIEEVYNINYIEKGYVDSFGIIQLFLYIEDKYGISFDEKERIDRDIFTLEGLVNKILNKLGRDNEEI</sequence>
<accession>E4TGE9</accession>
<evidence type="ECO:0008006" key="3">
    <source>
        <dbReference type="Google" id="ProtNLM"/>
    </source>
</evidence>
<name>E4TGE9_CALNY</name>
<proteinExistence type="predicted"/>
<dbReference type="RefSeq" id="WP_013450843.1">
    <property type="nucleotide sequence ID" value="NC_014758.1"/>
</dbReference>
<dbReference type="Gene3D" id="1.10.1200.10">
    <property type="entry name" value="ACP-like"/>
    <property type="match status" value="1"/>
</dbReference>
<dbReference type="KEGG" id="cni:Calni_0719"/>